<proteinExistence type="predicted"/>
<gene>
    <name evidence="1" type="ORF">Acj61p038</name>
</gene>
<keyword evidence="2" id="KW-1185">Reference proteome</keyword>
<organism evidence="1 2">
    <name type="scientific">Acinetobacter phage Acj61</name>
    <dbReference type="NCBI Taxonomy" id="760732"/>
    <lineage>
        <taxon>Viruses</taxon>
        <taxon>Duplodnaviria</taxon>
        <taxon>Heunggongvirae</taxon>
        <taxon>Uroviricota</taxon>
        <taxon>Caudoviricetes</taxon>
        <taxon>Pantevenvirales</taxon>
        <taxon>Straboviridae</taxon>
        <taxon>Twarogvirinae</taxon>
        <taxon>Lasallevirus</taxon>
        <taxon>Lasallevirus Acj61</taxon>
        <taxon>Acinetobacter virus Acj61</taxon>
    </lineage>
</organism>
<name>E5E419_9CAUD</name>
<sequence>MNMSEIKKSFKEAFPLATVKVEALDGTYRPYRDATGTMYRLIPTYVTLSPMDCTDVKPKKIAAKFDEIINKLQSLGGILVTRSNNHAMVDFIKPKKKAGEPDKGYRAHIFKESFRSTYLYDAAYQQIFFSVNFEKL</sequence>
<evidence type="ECO:0000313" key="1">
    <source>
        <dbReference type="EMBL" id="ADG36003.1"/>
    </source>
</evidence>
<evidence type="ECO:0000313" key="2">
    <source>
        <dbReference type="Proteomes" id="UP000008730"/>
    </source>
</evidence>
<dbReference type="Proteomes" id="UP000008730">
    <property type="component" value="Segment"/>
</dbReference>
<dbReference type="OrthoDB" id="21881at10239"/>
<reference evidence="1 2" key="1">
    <citation type="journal article" date="2010" name="Virol. J.">
        <title>Genomes of the T4-related bacteriophages as windows on microbial genome evolution.</title>
        <authorList>
            <person name="Petrov V.M."/>
            <person name="Ratnayaka S."/>
            <person name="Nolan J.M."/>
            <person name="Miller E.S."/>
            <person name="Karam J.D."/>
        </authorList>
    </citation>
    <scope>NUCLEOTIDE SEQUENCE [LARGE SCALE GENOMIC DNA]</scope>
</reference>
<dbReference type="KEGG" id="vg:9925929"/>
<accession>E5E419</accession>
<dbReference type="GeneID" id="9925929"/>
<dbReference type="EMBL" id="GU911519">
    <property type="protein sequence ID" value="ADG36003.1"/>
    <property type="molecule type" value="Genomic_DNA"/>
</dbReference>
<dbReference type="RefSeq" id="YP_004009655.1">
    <property type="nucleotide sequence ID" value="NC_014661.1"/>
</dbReference>
<protein>
    <submittedName>
        <fullName evidence="1">Uncharacterized protein</fullName>
    </submittedName>
</protein>